<proteinExistence type="predicted"/>
<dbReference type="EMBL" id="BAABGQ010000002">
    <property type="protein sequence ID" value="GAA4493208.1"/>
    <property type="molecule type" value="Genomic_DNA"/>
</dbReference>
<gene>
    <name evidence="1" type="ORF">GCM10023172_01490</name>
</gene>
<sequence>MGGYLQVLFVQGLEKTMLELAADDILGRQLQDAHHGRSGGRLCQIGIGPVDGRRGTFPVLHTK</sequence>
<evidence type="ECO:0000313" key="1">
    <source>
        <dbReference type="EMBL" id="GAA4493208.1"/>
    </source>
</evidence>
<reference evidence="2" key="1">
    <citation type="journal article" date="2019" name="Int. J. Syst. Evol. Microbiol.">
        <title>The Global Catalogue of Microorganisms (GCM) 10K type strain sequencing project: providing services to taxonomists for standard genome sequencing and annotation.</title>
        <authorList>
            <consortium name="The Broad Institute Genomics Platform"/>
            <consortium name="The Broad Institute Genome Sequencing Center for Infectious Disease"/>
            <person name="Wu L."/>
            <person name="Ma J."/>
        </authorList>
    </citation>
    <scope>NUCLEOTIDE SEQUENCE [LARGE SCALE GENOMIC DNA]</scope>
    <source>
        <strain evidence="2">JCM 17841</strain>
    </source>
</reference>
<dbReference type="Proteomes" id="UP001501243">
    <property type="component" value="Unassembled WGS sequence"/>
</dbReference>
<comment type="caution">
    <text evidence="1">The sequence shown here is derived from an EMBL/GenBank/DDBJ whole genome shotgun (WGS) entry which is preliminary data.</text>
</comment>
<protein>
    <submittedName>
        <fullName evidence="1">Uncharacterized protein</fullName>
    </submittedName>
</protein>
<organism evidence="1 2">
    <name type="scientific">Hymenobacter ginsengisoli</name>
    <dbReference type="NCBI Taxonomy" id="1051626"/>
    <lineage>
        <taxon>Bacteria</taxon>
        <taxon>Pseudomonadati</taxon>
        <taxon>Bacteroidota</taxon>
        <taxon>Cytophagia</taxon>
        <taxon>Cytophagales</taxon>
        <taxon>Hymenobacteraceae</taxon>
        <taxon>Hymenobacter</taxon>
    </lineage>
</organism>
<evidence type="ECO:0000313" key="2">
    <source>
        <dbReference type="Proteomes" id="UP001501243"/>
    </source>
</evidence>
<accession>A0ABP8PXE1</accession>
<keyword evidence="2" id="KW-1185">Reference proteome</keyword>
<name>A0ABP8PXE1_9BACT</name>